<accession>A8M956</accession>
<dbReference type="Pfam" id="PF13692">
    <property type="entry name" value="Glyco_trans_1_4"/>
    <property type="match status" value="1"/>
</dbReference>
<dbReference type="OrthoDB" id="132546at2157"/>
<dbReference type="Proteomes" id="UP000001137">
    <property type="component" value="Chromosome"/>
</dbReference>
<keyword evidence="2" id="KW-1185">Reference proteome</keyword>
<sequence length="334" mass="38018">MPKACILIRHPTYIEGQTTYARNFLKVLSMIYGKDLKIIVSTRNAHNTPYELYIRESLLLIKYQSCDDIHILNINKVLPLATRVIMKIHARTITYQFSYLPTIHSDWRIKRAIIEKGSQIIIGTSRRIAELFSKAYFIHPPINIELFKPGNKKKAKETLGLPGNTKLIGYIGDIDMKRGIDIVIDTAIKYSREGVKTLMVTPRLDSITKETLEKLKQAYKDKAIIWITKPTPIWLIYNAIDVLLLPIRGEYPTEPPATLLEALSSGTPVIGTKSSSMSDYEELYIAVNENEIPEVIDVAFENEDLRAKARDFAVKNLSYEAVANKLSRVLHICQ</sequence>
<dbReference type="EMBL" id="CP000852">
    <property type="protein sequence ID" value="ABW02275.1"/>
    <property type="molecule type" value="Genomic_DNA"/>
</dbReference>
<evidence type="ECO:0000313" key="2">
    <source>
        <dbReference type="Proteomes" id="UP000001137"/>
    </source>
</evidence>
<organism evidence="1 2">
    <name type="scientific">Caldivirga maquilingensis (strain ATCC 700844 / DSM 13496 / JCM 10307 / IC-167)</name>
    <dbReference type="NCBI Taxonomy" id="397948"/>
    <lineage>
        <taxon>Archaea</taxon>
        <taxon>Thermoproteota</taxon>
        <taxon>Thermoprotei</taxon>
        <taxon>Thermoproteales</taxon>
        <taxon>Thermoproteaceae</taxon>
        <taxon>Caldivirga</taxon>
    </lineage>
</organism>
<dbReference type="KEGG" id="cma:Cmaq_1450"/>
<dbReference type="RefSeq" id="WP_012186494.1">
    <property type="nucleotide sequence ID" value="NC_009954.1"/>
</dbReference>
<dbReference type="STRING" id="397948.Cmaq_1450"/>
<reference evidence="1 2" key="1">
    <citation type="submission" date="2007-10" db="EMBL/GenBank/DDBJ databases">
        <title>Complete sequence of Caldivirga maquilingensis IC-167.</title>
        <authorList>
            <consortium name="US DOE Joint Genome Institute"/>
            <person name="Copeland A."/>
            <person name="Lucas S."/>
            <person name="Lapidus A."/>
            <person name="Barry K."/>
            <person name="Glavina del Rio T."/>
            <person name="Dalin E."/>
            <person name="Tice H."/>
            <person name="Pitluck S."/>
            <person name="Saunders E."/>
            <person name="Brettin T."/>
            <person name="Bruce D."/>
            <person name="Detter J.C."/>
            <person name="Han C."/>
            <person name="Schmutz J."/>
            <person name="Larimer F."/>
            <person name="Land M."/>
            <person name="Hauser L."/>
            <person name="Kyrpides N."/>
            <person name="Ivanova N."/>
            <person name="Biddle J.F."/>
            <person name="Zhang Z."/>
            <person name="Fitz-Gibbon S.T."/>
            <person name="Lowe T.M."/>
            <person name="Saltikov C."/>
            <person name="House C.H."/>
            <person name="Richardson P."/>
        </authorList>
    </citation>
    <scope>NUCLEOTIDE SEQUENCE [LARGE SCALE GENOMIC DNA]</scope>
    <source>
        <strain evidence="2">ATCC 700844 / DSM 13496 / JCM 10307 / IC-167</strain>
    </source>
</reference>
<dbReference type="PANTHER" id="PTHR12526">
    <property type="entry name" value="GLYCOSYLTRANSFERASE"/>
    <property type="match status" value="1"/>
</dbReference>
<proteinExistence type="predicted"/>
<dbReference type="HOGENOM" id="CLU_843642_0_0_2"/>
<dbReference type="SUPFAM" id="SSF53756">
    <property type="entry name" value="UDP-Glycosyltransferase/glycogen phosphorylase"/>
    <property type="match status" value="1"/>
</dbReference>
<dbReference type="Gene3D" id="3.40.50.2000">
    <property type="entry name" value="Glycogen Phosphorylase B"/>
    <property type="match status" value="1"/>
</dbReference>
<dbReference type="eggNOG" id="arCOG01403">
    <property type="taxonomic scope" value="Archaea"/>
</dbReference>
<keyword evidence="1" id="KW-0808">Transferase</keyword>
<name>A8M956_CALMQ</name>
<dbReference type="PANTHER" id="PTHR12526:SF625">
    <property type="entry name" value="PHOSPHATIDYLINOSITOL GLYCAN-CLASS A"/>
    <property type="match status" value="1"/>
</dbReference>
<gene>
    <name evidence="1" type="ordered locus">Cmaq_1450</name>
</gene>
<dbReference type="GeneID" id="5708646"/>
<dbReference type="AlphaFoldDB" id="A8M956"/>
<evidence type="ECO:0000313" key="1">
    <source>
        <dbReference type="EMBL" id="ABW02275.1"/>
    </source>
</evidence>
<protein>
    <submittedName>
        <fullName evidence="1">Glycosyl transferase group 1</fullName>
    </submittedName>
</protein>
<dbReference type="GO" id="GO:0016757">
    <property type="term" value="F:glycosyltransferase activity"/>
    <property type="evidence" value="ECO:0007669"/>
    <property type="project" value="TreeGrafter"/>
</dbReference>